<keyword evidence="1" id="KW-1133">Transmembrane helix</keyword>
<reference evidence="2 3" key="1">
    <citation type="journal article" date="2017" name="Int. J. Syst. Evol. Microbiol.">
        <title>Arachidicoccus ginsenosidivorans sp. nov., with ginsenoside-converting activity isolated from ginseng cultivating soil.</title>
        <authorList>
            <person name="Siddiqi M.Z."/>
            <person name="Aslam Z."/>
            <person name="Im W.T."/>
        </authorList>
    </citation>
    <scope>NUCLEOTIDE SEQUENCE [LARGE SCALE GENOMIC DNA]</scope>
    <source>
        <strain evidence="2 3">Gsoil 809</strain>
    </source>
</reference>
<dbReference type="OrthoDB" id="2481603at2"/>
<dbReference type="RefSeq" id="WP_146787731.1">
    <property type="nucleotide sequence ID" value="NZ_CP042434.1"/>
</dbReference>
<keyword evidence="1" id="KW-0812">Transmembrane</keyword>
<dbReference type="Proteomes" id="UP000321291">
    <property type="component" value="Chromosome"/>
</dbReference>
<dbReference type="SUPFAM" id="SSF48208">
    <property type="entry name" value="Six-hairpin glycosidases"/>
    <property type="match status" value="1"/>
</dbReference>
<dbReference type="AlphaFoldDB" id="A0A5B8VTI3"/>
<sequence>MTQICDQIHKGIYSLRNKSGSRQAVSDSSKIKRTANGFNFPKLTIGINSQSTIKRCYPGYKFIYKVRFIAAIAFLFVLSSCAQSFGQQSGAVRFVSSDTALTNSFAWAKQMALHYQGKPGDPVGPWYESALPPRNAFCMRDVSHQSIGGAILGMDLENKNMMTLFVSNISEGKDGCSFWEMNKEGKPAPEDYRNDSAFWYNLPANFDVMSACWRLYKWTGDRSYITDHRFTHFFDKSVTDYIAKWVLQPDSLLTRPTHPGNLDSYDENDAFKRCRGLPSYSEG</sequence>
<evidence type="ECO:0000256" key="1">
    <source>
        <dbReference type="SAM" id="Phobius"/>
    </source>
</evidence>
<dbReference type="EMBL" id="CP042434">
    <property type="protein sequence ID" value="QEC74076.1"/>
    <property type="molecule type" value="Genomic_DNA"/>
</dbReference>
<keyword evidence="1" id="KW-0472">Membrane</keyword>
<feature type="transmembrane region" description="Helical" evidence="1">
    <location>
        <begin position="62"/>
        <end position="79"/>
    </location>
</feature>
<accession>A0A5B8VTI3</accession>
<proteinExistence type="predicted"/>
<dbReference type="GO" id="GO:0005975">
    <property type="term" value="P:carbohydrate metabolic process"/>
    <property type="evidence" value="ECO:0007669"/>
    <property type="project" value="InterPro"/>
</dbReference>
<keyword evidence="3" id="KW-1185">Reference proteome</keyword>
<gene>
    <name evidence="2" type="ORF">FSB73_22825</name>
</gene>
<evidence type="ECO:0000313" key="2">
    <source>
        <dbReference type="EMBL" id="QEC74076.1"/>
    </source>
</evidence>
<organism evidence="2 3">
    <name type="scientific">Arachidicoccus ginsenosidivorans</name>
    <dbReference type="NCBI Taxonomy" id="496057"/>
    <lineage>
        <taxon>Bacteria</taxon>
        <taxon>Pseudomonadati</taxon>
        <taxon>Bacteroidota</taxon>
        <taxon>Chitinophagia</taxon>
        <taxon>Chitinophagales</taxon>
        <taxon>Chitinophagaceae</taxon>
        <taxon>Arachidicoccus</taxon>
    </lineage>
</organism>
<dbReference type="KEGG" id="agi:FSB73_22825"/>
<protein>
    <submittedName>
        <fullName evidence="2">Uncharacterized protein</fullName>
    </submittedName>
</protein>
<name>A0A5B8VTI3_9BACT</name>
<evidence type="ECO:0000313" key="3">
    <source>
        <dbReference type="Proteomes" id="UP000321291"/>
    </source>
</evidence>
<dbReference type="InterPro" id="IPR008928">
    <property type="entry name" value="6-hairpin_glycosidase_sf"/>
</dbReference>